<feature type="region of interest" description="Disordered" evidence="1">
    <location>
        <begin position="351"/>
        <end position="423"/>
    </location>
</feature>
<evidence type="ECO:0000256" key="1">
    <source>
        <dbReference type="SAM" id="MobiDB-lite"/>
    </source>
</evidence>
<comment type="caution">
    <text evidence="2">The sequence shown here is derived from an EMBL/GenBank/DDBJ whole genome shotgun (WGS) entry which is preliminary data.</text>
</comment>
<dbReference type="EMBL" id="JAQQWK010000011">
    <property type="protein sequence ID" value="KAK8023537.1"/>
    <property type="molecule type" value="Genomic_DNA"/>
</dbReference>
<sequence>MAKNIDYFGFDNPAESTAKPVPKDVDYFNFPEPKGTGESSTGKKQIPPEDLPAHVENMTNAIEEAKAKFASEPLSVTITDLVELYGNYVNMIANLIEERNRQAKLAEGVIPDLPPSLDYAGLIQESFGVDVDGVDVDEADKTVLDEHKAKATEEHERYIGLIDRTMPGLQEFDQLFDEIAKTGALNTGQSEWLPQLRAVYKHLSKPMFSHDEANEAFGEHMSKISKFLKDNRLSQTDAWEGGDLKPAADFDAIFEEFKALPTQPEELKNDTQRKELLRSSAHLLRSACDELQVAWEAVDIEWAELVDPAKRPTYTVMDWKSRTFQWGRETGRSRDFLPGIMRVKEELGYRPWNDPHRAKAPNPPSRKAGGNAKRPAPDGEGPHDESPAPKRPKAAAAARPKRPVKAAEGETDPATIRFQQTREADSDIQYLESWTQAEGPGQETRQGLEGLLSSTPMLEPYKPETAKPYRRDFQNIVRALKPLRDRVYRVTITQPNLGAELADAAARVRLEVLSLRGRRDNKSLKAQRLAAFRLVYLRALIVRRETDLAAREDPPPGPGMDEQRARRFEDWIEHERAWNEADVVGADRLKATSSRAAYDERVRRRTASIELWTQRITELRAEDVEEIVEEIEPEDPKTDEHKTTTGETEVVVDPTSTEVETTETEKVSEEVPAAPELTKTARHQLETRYPGTILANFPRRYQDGRRMDSIYLNTSDSRSLSGEDVFAQGGPPGYETMPTETTWEKLQYMIVLTHWRFLKAFEIGL</sequence>
<feature type="region of interest" description="Disordered" evidence="1">
    <location>
        <begin position="633"/>
        <end position="660"/>
    </location>
</feature>
<feature type="compositionally biased region" description="Basic and acidic residues" evidence="1">
    <location>
        <begin position="375"/>
        <end position="388"/>
    </location>
</feature>
<name>A0ABR1S037_9PEZI</name>
<feature type="compositionally biased region" description="Basic and acidic residues" evidence="1">
    <location>
        <begin position="634"/>
        <end position="644"/>
    </location>
</feature>
<protein>
    <submittedName>
        <fullName evidence="2">Uncharacterized protein</fullName>
    </submittedName>
</protein>
<proteinExistence type="predicted"/>
<feature type="region of interest" description="Disordered" evidence="1">
    <location>
        <begin position="1"/>
        <end position="48"/>
    </location>
</feature>
<accession>A0ABR1S037</accession>
<keyword evidence="3" id="KW-1185">Reference proteome</keyword>
<reference evidence="2 3" key="1">
    <citation type="submission" date="2023-01" db="EMBL/GenBank/DDBJ databases">
        <title>Analysis of 21 Apiospora genomes using comparative genomics revels a genus with tremendous synthesis potential of carbohydrate active enzymes and secondary metabolites.</title>
        <authorList>
            <person name="Sorensen T."/>
        </authorList>
    </citation>
    <scope>NUCLEOTIDE SEQUENCE [LARGE SCALE GENOMIC DNA]</scope>
    <source>
        <strain evidence="2 3">CBS 33761</strain>
    </source>
</reference>
<evidence type="ECO:0000313" key="2">
    <source>
        <dbReference type="EMBL" id="KAK8023537.1"/>
    </source>
</evidence>
<organism evidence="2 3">
    <name type="scientific">Apiospora rasikravindrae</name>
    <dbReference type="NCBI Taxonomy" id="990691"/>
    <lineage>
        <taxon>Eukaryota</taxon>
        <taxon>Fungi</taxon>
        <taxon>Dikarya</taxon>
        <taxon>Ascomycota</taxon>
        <taxon>Pezizomycotina</taxon>
        <taxon>Sordariomycetes</taxon>
        <taxon>Xylariomycetidae</taxon>
        <taxon>Amphisphaeriales</taxon>
        <taxon>Apiosporaceae</taxon>
        <taxon>Apiospora</taxon>
    </lineage>
</organism>
<feature type="compositionally biased region" description="Low complexity" evidence="1">
    <location>
        <begin position="647"/>
        <end position="659"/>
    </location>
</feature>
<gene>
    <name evidence="2" type="ORF">PG993_011603</name>
</gene>
<evidence type="ECO:0000313" key="3">
    <source>
        <dbReference type="Proteomes" id="UP001444661"/>
    </source>
</evidence>
<dbReference type="Proteomes" id="UP001444661">
    <property type="component" value="Unassembled WGS sequence"/>
</dbReference>